<organism evidence="2 3">
    <name type="scientific">Pardalotus punctatus</name>
    <name type="common">spotted pardalote</name>
    <dbReference type="NCBI Taxonomy" id="254575"/>
    <lineage>
        <taxon>Eukaryota</taxon>
        <taxon>Metazoa</taxon>
        <taxon>Chordata</taxon>
        <taxon>Craniata</taxon>
        <taxon>Vertebrata</taxon>
        <taxon>Euteleostomi</taxon>
        <taxon>Archelosauria</taxon>
        <taxon>Archosauria</taxon>
        <taxon>Dinosauria</taxon>
        <taxon>Saurischia</taxon>
        <taxon>Theropoda</taxon>
        <taxon>Coelurosauria</taxon>
        <taxon>Aves</taxon>
        <taxon>Neognathae</taxon>
        <taxon>Neoaves</taxon>
        <taxon>Telluraves</taxon>
        <taxon>Australaves</taxon>
        <taxon>Passeriformes</taxon>
        <taxon>Meliphagoidea</taxon>
        <taxon>Pardalotidae</taxon>
        <taxon>Pardalotus</taxon>
    </lineage>
</organism>
<keyword evidence="1" id="KW-0472">Membrane</keyword>
<dbReference type="SUPFAM" id="SSF58069">
    <property type="entry name" value="Virus ectodomain"/>
    <property type="match status" value="1"/>
</dbReference>
<keyword evidence="1" id="KW-0812">Transmembrane</keyword>
<reference evidence="2 3" key="1">
    <citation type="submission" date="2019-09" db="EMBL/GenBank/DDBJ databases">
        <title>Bird 10,000 Genomes (B10K) Project - Family phase.</title>
        <authorList>
            <person name="Zhang G."/>
        </authorList>
    </citation>
    <scope>NUCLEOTIDE SEQUENCE [LARGE SCALE GENOMIC DNA]</scope>
    <source>
        <strain evidence="2">B10K-DU-029-51</strain>
    </source>
</reference>
<dbReference type="Gene3D" id="1.10.287.210">
    <property type="match status" value="1"/>
</dbReference>
<dbReference type="PANTHER" id="PTHR10424:SF8">
    <property type="entry name" value="ENDOGENOUS RETROVIRUS GROUP PABLB MEMBER 1 ENV POLYPROTEIN"/>
    <property type="match status" value="1"/>
</dbReference>
<keyword evidence="3" id="KW-1185">Reference proteome</keyword>
<sequence length="271" mass="29931">DTMKYKYINSTYYGYNTTSCQGLGALGAENKNSPLTIWNNGTPKALLPSLFLICGDRAWQGIPSSIFGGPCYLGELTFLVPSHRSWLNVLGALRHQCQQHSISHQLGPDCNDELQLWSITARVFSSLFAPGVSAGKALGDIEKLACWTVRQANVTTNIISQMLLNQNSLRHALLQNRAAIDFLLLAQGSGCEDVEGMCCFNLTDHSESARKQLKWLKEHTNKITVEVDPFDKWLSSLFGGLSPWLTSLFKEGLRLLGILLAVVIVIRIAYG</sequence>
<evidence type="ECO:0000313" key="3">
    <source>
        <dbReference type="Proteomes" id="UP000570592"/>
    </source>
</evidence>
<proteinExistence type="predicted"/>
<keyword evidence="1" id="KW-1133">Transmembrane helix</keyword>
<dbReference type="InterPro" id="IPR005166">
    <property type="entry name" value="RSV_p95_env"/>
</dbReference>
<comment type="caution">
    <text evidence="2">The sequence shown here is derived from an EMBL/GenBank/DDBJ whole genome shotgun (WGS) entry which is preliminary data.</text>
</comment>
<protein>
    <submittedName>
        <fullName evidence="2">ERB1 protein</fullName>
    </submittedName>
</protein>
<dbReference type="Proteomes" id="UP000570592">
    <property type="component" value="Unassembled WGS sequence"/>
</dbReference>
<dbReference type="PANTHER" id="PTHR10424">
    <property type="entry name" value="VIRAL ENVELOPE PROTEIN"/>
    <property type="match status" value="1"/>
</dbReference>
<dbReference type="InterPro" id="IPR018154">
    <property type="entry name" value="TLV/ENV_coat_polyprotein"/>
</dbReference>
<name>A0A7L3HYL7_9PASS</name>
<evidence type="ECO:0000256" key="1">
    <source>
        <dbReference type="SAM" id="Phobius"/>
    </source>
</evidence>
<feature type="non-terminal residue" evidence="2">
    <location>
        <position position="271"/>
    </location>
</feature>
<evidence type="ECO:0000313" key="2">
    <source>
        <dbReference type="EMBL" id="NXU09898.1"/>
    </source>
</evidence>
<dbReference type="EMBL" id="VZTX01005165">
    <property type="protein sequence ID" value="NXU09898.1"/>
    <property type="molecule type" value="Genomic_DNA"/>
</dbReference>
<gene>
    <name evidence="2" type="primary">Ervpablb1</name>
    <name evidence="2" type="ORF">PARPUN_R14638</name>
</gene>
<feature type="transmembrane region" description="Helical" evidence="1">
    <location>
        <begin position="252"/>
        <end position="270"/>
    </location>
</feature>
<dbReference type="Pfam" id="PF03708">
    <property type="entry name" value="Avian_gp85"/>
    <property type="match status" value="1"/>
</dbReference>
<feature type="non-terminal residue" evidence="2">
    <location>
        <position position="1"/>
    </location>
</feature>
<dbReference type="AlphaFoldDB" id="A0A7L3HYL7"/>
<accession>A0A7L3HYL7</accession>
<dbReference type="Pfam" id="PF00429">
    <property type="entry name" value="TLV_coat"/>
    <property type="match status" value="1"/>
</dbReference>